<feature type="compositionally biased region" description="Low complexity" evidence="4">
    <location>
        <begin position="118"/>
        <end position="134"/>
    </location>
</feature>
<organism evidence="6 7">
    <name type="scientific">Ogataea philodendri</name>
    <dbReference type="NCBI Taxonomy" id="1378263"/>
    <lineage>
        <taxon>Eukaryota</taxon>
        <taxon>Fungi</taxon>
        <taxon>Dikarya</taxon>
        <taxon>Ascomycota</taxon>
        <taxon>Saccharomycotina</taxon>
        <taxon>Pichiomycetes</taxon>
        <taxon>Pichiales</taxon>
        <taxon>Pichiaceae</taxon>
        <taxon>Ogataea</taxon>
    </lineage>
</organism>
<evidence type="ECO:0000256" key="4">
    <source>
        <dbReference type="SAM" id="MobiDB-lite"/>
    </source>
</evidence>
<protein>
    <recommendedName>
        <fullName evidence="5">Nucleoporin Nup54 alpha-helical domain-containing protein</fullName>
    </recommendedName>
</protein>
<reference evidence="6" key="2">
    <citation type="submission" date="2021-01" db="EMBL/GenBank/DDBJ databases">
        <authorList>
            <person name="Schikora-Tamarit M.A."/>
        </authorList>
    </citation>
    <scope>NUCLEOTIDE SEQUENCE</scope>
    <source>
        <strain evidence="6">CBS6075</strain>
    </source>
</reference>
<evidence type="ECO:0000256" key="3">
    <source>
        <dbReference type="ARBA" id="ARBA00023242"/>
    </source>
</evidence>
<keyword evidence="2" id="KW-0813">Transport</keyword>
<dbReference type="Pfam" id="PF13874">
    <property type="entry name" value="Nup54"/>
    <property type="match status" value="1"/>
</dbReference>
<feature type="region of interest" description="Disordered" evidence="4">
    <location>
        <begin position="118"/>
        <end position="211"/>
    </location>
</feature>
<feature type="compositionally biased region" description="Polar residues" evidence="4">
    <location>
        <begin position="139"/>
        <end position="173"/>
    </location>
</feature>
<feature type="compositionally biased region" description="Low complexity" evidence="4">
    <location>
        <begin position="174"/>
        <end position="183"/>
    </location>
</feature>
<dbReference type="GO" id="GO:0006999">
    <property type="term" value="P:nuclear pore organization"/>
    <property type="evidence" value="ECO:0007669"/>
    <property type="project" value="TreeGrafter"/>
</dbReference>
<dbReference type="RefSeq" id="XP_046060715.1">
    <property type="nucleotide sequence ID" value="XM_046204696.1"/>
</dbReference>
<evidence type="ECO:0000313" key="7">
    <source>
        <dbReference type="Proteomes" id="UP000769157"/>
    </source>
</evidence>
<evidence type="ECO:0000256" key="2">
    <source>
        <dbReference type="ARBA" id="ARBA00022448"/>
    </source>
</evidence>
<dbReference type="GeneID" id="70235662"/>
<keyword evidence="7" id="KW-1185">Reference proteome</keyword>
<name>A0A9P8T536_9ASCO</name>
<evidence type="ECO:0000259" key="5">
    <source>
        <dbReference type="Pfam" id="PF13874"/>
    </source>
</evidence>
<reference evidence="6" key="1">
    <citation type="journal article" date="2021" name="Open Biol.">
        <title>Shared evolutionary footprints suggest mitochondrial oxidative damage underlies multiple complex I losses in fungi.</title>
        <authorList>
            <person name="Schikora-Tamarit M.A."/>
            <person name="Marcet-Houben M."/>
            <person name="Nosek J."/>
            <person name="Gabaldon T."/>
        </authorList>
    </citation>
    <scope>NUCLEOTIDE SEQUENCE</scope>
    <source>
        <strain evidence="6">CBS6075</strain>
    </source>
</reference>
<evidence type="ECO:0000313" key="6">
    <source>
        <dbReference type="EMBL" id="KAH3665511.1"/>
    </source>
</evidence>
<proteinExistence type="predicted"/>
<keyword evidence="3" id="KW-0539">Nucleus</keyword>
<comment type="caution">
    <text evidence="6">The sequence shown here is derived from an EMBL/GenBank/DDBJ whole genome shotgun (WGS) entry which is preliminary data.</text>
</comment>
<dbReference type="PANTHER" id="PTHR13000">
    <property type="entry name" value="NUCLEOPORIN P54"/>
    <property type="match status" value="1"/>
</dbReference>
<dbReference type="PANTHER" id="PTHR13000:SF0">
    <property type="entry name" value="NUCLEOPORIN P54"/>
    <property type="match status" value="1"/>
</dbReference>
<evidence type="ECO:0000256" key="1">
    <source>
        <dbReference type="ARBA" id="ARBA00004123"/>
    </source>
</evidence>
<sequence length="489" mass="52320">MSGFSFGTQASAPSGGFSFGNTANTTAPAGGNTSGGFSFGNKPSNSFSLGGTNTAQGATGTTSTTGGGFSFGNNNTATTTAANGSTGATGGGLFGNNNTASSGQGLFGNNNSGGGLFGNNTANTTNSATQAPAAGSSLFGGNSSAPRSSGFSFGGNNAATNTTASSGGSLFGNQQQQQQQQQPAPQPTASLNTQPSFSWSNQQSQQQSVHPMVVQAQKLNQQQSQQQNENGYTPTIADQLTKVKGSWDANSNQCLMKTFVYNKVPAEYNNYERPLDESAEDWENAMKLRPRGYNTIPVKIKGFEDLLNRSNLQIEHLRKSRVLLNNINTSLTNYGDKHDLDSLNRLTQCKIKQKQLNLKLLRIAINLTVLKYKGYQLTNDEEKLISQFKELVNSVDDPIGLNRSNELWARLSNLKQRLINMNISIESIDASMAVATNTDGAKTHVSNNEQVVNKIVSILSKQQQGIQYLYDLIENDKELVSKLANKRVK</sequence>
<dbReference type="InterPro" id="IPR024864">
    <property type="entry name" value="Nup54/Nup57/Nup44"/>
</dbReference>
<dbReference type="GO" id="GO:0017056">
    <property type="term" value="F:structural constituent of nuclear pore"/>
    <property type="evidence" value="ECO:0007669"/>
    <property type="project" value="TreeGrafter"/>
</dbReference>
<dbReference type="InterPro" id="IPR025712">
    <property type="entry name" value="Nup54_alpha-helical_dom"/>
</dbReference>
<comment type="subcellular location">
    <subcellularLocation>
        <location evidence="1">Nucleus</location>
    </subcellularLocation>
</comment>
<dbReference type="GO" id="GO:0036228">
    <property type="term" value="P:protein localization to nuclear inner membrane"/>
    <property type="evidence" value="ECO:0007669"/>
    <property type="project" value="TreeGrafter"/>
</dbReference>
<feature type="compositionally biased region" description="Low complexity" evidence="4">
    <location>
        <begin position="194"/>
        <end position="208"/>
    </location>
</feature>
<dbReference type="EMBL" id="JAEUBE010000295">
    <property type="protein sequence ID" value="KAH3665511.1"/>
    <property type="molecule type" value="Genomic_DNA"/>
</dbReference>
<dbReference type="GO" id="GO:0044613">
    <property type="term" value="C:nuclear pore central transport channel"/>
    <property type="evidence" value="ECO:0007669"/>
    <property type="project" value="TreeGrafter"/>
</dbReference>
<dbReference type="OrthoDB" id="6162375at2759"/>
<dbReference type="AlphaFoldDB" id="A0A9P8T536"/>
<dbReference type="Proteomes" id="UP000769157">
    <property type="component" value="Unassembled WGS sequence"/>
</dbReference>
<gene>
    <name evidence="6" type="ORF">OGAPHI_003697</name>
</gene>
<feature type="domain" description="Nucleoporin Nup54 alpha-helical" evidence="5">
    <location>
        <begin position="274"/>
        <end position="411"/>
    </location>
</feature>
<accession>A0A9P8T536</accession>
<dbReference type="GO" id="GO:0006607">
    <property type="term" value="P:NLS-bearing protein import into nucleus"/>
    <property type="evidence" value="ECO:0007669"/>
    <property type="project" value="TreeGrafter"/>
</dbReference>